<dbReference type="Gene3D" id="3.20.70.20">
    <property type="match status" value="1"/>
</dbReference>
<dbReference type="GO" id="GO:0005971">
    <property type="term" value="C:ribonucleoside-diphosphate reductase complex"/>
    <property type="evidence" value="ECO:0007669"/>
    <property type="project" value="TreeGrafter"/>
</dbReference>
<dbReference type="Proteomes" id="UP000030763">
    <property type="component" value="Unassembled WGS sequence"/>
</dbReference>
<dbReference type="PANTHER" id="PTHR11573:SF6">
    <property type="entry name" value="RIBONUCLEOSIDE-DIPHOSPHATE REDUCTASE LARGE SUBUNIT"/>
    <property type="match status" value="1"/>
</dbReference>
<dbReference type="RefSeq" id="XP_013332826.1">
    <property type="nucleotide sequence ID" value="XM_013477372.1"/>
</dbReference>
<dbReference type="GO" id="GO:0005524">
    <property type="term" value="F:ATP binding"/>
    <property type="evidence" value="ECO:0007669"/>
    <property type="project" value="TreeGrafter"/>
</dbReference>
<evidence type="ECO:0000313" key="5">
    <source>
        <dbReference type="Proteomes" id="UP000030763"/>
    </source>
</evidence>
<dbReference type="PANTHER" id="PTHR11573">
    <property type="entry name" value="RIBONUCLEOSIDE-DIPHOSPHATE REDUCTASE LARGE CHAIN"/>
    <property type="match status" value="1"/>
</dbReference>
<dbReference type="OrthoDB" id="3000483at2759"/>
<organism evidence="4 5">
    <name type="scientific">Eimeria maxima</name>
    <name type="common">Coccidian parasite</name>
    <dbReference type="NCBI Taxonomy" id="5804"/>
    <lineage>
        <taxon>Eukaryota</taxon>
        <taxon>Sar</taxon>
        <taxon>Alveolata</taxon>
        <taxon>Apicomplexa</taxon>
        <taxon>Conoidasida</taxon>
        <taxon>Coccidia</taxon>
        <taxon>Eucoccidiorida</taxon>
        <taxon>Eimeriorina</taxon>
        <taxon>Eimeriidae</taxon>
        <taxon>Eimeria</taxon>
    </lineage>
</organism>
<reference evidence="4" key="1">
    <citation type="submission" date="2013-10" db="EMBL/GenBank/DDBJ databases">
        <title>Genomic analysis of the causative agents of coccidiosis in chickens.</title>
        <authorList>
            <person name="Reid A.J."/>
            <person name="Blake D."/>
            <person name="Billington K."/>
            <person name="Browne H."/>
            <person name="Dunn M."/>
            <person name="Hung S."/>
            <person name="Kawahara F."/>
            <person name="Miranda-Saavedra D."/>
            <person name="Mourier T."/>
            <person name="Nagra H."/>
            <person name="Otto T.D."/>
            <person name="Rawlings N."/>
            <person name="Sanchez A."/>
            <person name="Sanders M."/>
            <person name="Subramaniam C."/>
            <person name="Tay Y."/>
            <person name="Dear P."/>
            <person name="Doerig C."/>
            <person name="Gruber A."/>
            <person name="Parkinson J."/>
            <person name="Shirley M."/>
            <person name="Wan K.L."/>
            <person name="Berriman M."/>
            <person name="Tomley F."/>
            <person name="Pain A."/>
        </authorList>
    </citation>
    <scope>NUCLEOTIDE SEQUENCE [LARGE SCALE GENOMIC DNA]</scope>
    <source>
        <strain evidence="4">Weybridge</strain>
    </source>
</reference>
<dbReference type="InterPro" id="IPR000788">
    <property type="entry name" value="RNR_lg_C"/>
</dbReference>
<gene>
    <name evidence="4" type="ORF">EMWEY_00049820</name>
</gene>
<feature type="region of interest" description="Disordered" evidence="2">
    <location>
        <begin position="87"/>
        <end position="109"/>
    </location>
</feature>
<sequence length="169" mass="16921">MAIDRAPYIDQSQSMNIHMINPSYAKLSTMHFYSWQGGLKTGMYYFRTQAAADAIKFTVDQAVAAKAAAATAAAATNAAANAAATANAATGGGGGGDKDKDNNKGNIDNVIGIATSNDVTNGDANNNSSSSSSDPAAAAAAAAAANSGAVCRFRPRGIGDDEVCAMCSG</sequence>
<evidence type="ECO:0000313" key="4">
    <source>
        <dbReference type="EMBL" id="CDJ56176.1"/>
    </source>
</evidence>
<evidence type="ECO:0000256" key="1">
    <source>
        <dbReference type="ARBA" id="ARBA00010406"/>
    </source>
</evidence>
<comment type="similarity">
    <text evidence="1">Belongs to the ribonucleoside diphosphate reductase large chain family.</text>
</comment>
<accession>U6LWS1</accession>
<evidence type="ECO:0000256" key="2">
    <source>
        <dbReference type="SAM" id="MobiDB-lite"/>
    </source>
</evidence>
<dbReference type="InterPro" id="IPR039718">
    <property type="entry name" value="Rrm1"/>
</dbReference>
<dbReference type="Pfam" id="PF02867">
    <property type="entry name" value="Ribonuc_red_lgC"/>
    <property type="match status" value="1"/>
</dbReference>
<keyword evidence="5" id="KW-1185">Reference proteome</keyword>
<protein>
    <submittedName>
        <fullName evidence="4">Ribonucleoside-diphosphate reductase, large subunit, putative</fullName>
    </submittedName>
</protein>
<dbReference type="GO" id="GO:0004748">
    <property type="term" value="F:ribonucleoside-diphosphate reductase activity, thioredoxin disulfide as acceptor"/>
    <property type="evidence" value="ECO:0007669"/>
    <property type="project" value="TreeGrafter"/>
</dbReference>
<reference evidence="4" key="2">
    <citation type="submission" date="2013-10" db="EMBL/GenBank/DDBJ databases">
        <authorList>
            <person name="Aslett M."/>
        </authorList>
    </citation>
    <scope>NUCLEOTIDE SEQUENCE [LARGE SCALE GENOMIC DNA]</scope>
    <source>
        <strain evidence="4">Weybridge</strain>
    </source>
</reference>
<dbReference type="GO" id="GO:0009263">
    <property type="term" value="P:deoxyribonucleotide biosynthetic process"/>
    <property type="evidence" value="ECO:0007669"/>
    <property type="project" value="TreeGrafter"/>
</dbReference>
<proteinExistence type="inferred from homology"/>
<dbReference type="AlphaFoldDB" id="U6LWS1"/>
<dbReference type="SUPFAM" id="SSF51998">
    <property type="entry name" value="PFL-like glycyl radical enzymes"/>
    <property type="match status" value="1"/>
</dbReference>
<dbReference type="GeneID" id="25338968"/>
<dbReference type="VEuPathDB" id="ToxoDB:EMWEY_00049820"/>
<evidence type="ECO:0000259" key="3">
    <source>
        <dbReference type="Pfam" id="PF02867"/>
    </source>
</evidence>
<feature type="domain" description="Ribonucleotide reductase large subunit C-terminal" evidence="3">
    <location>
        <begin position="1"/>
        <end position="45"/>
    </location>
</feature>
<name>U6LWS1_EIMMA</name>
<dbReference type="EMBL" id="HG718819">
    <property type="protein sequence ID" value="CDJ56176.1"/>
    <property type="molecule type" value="Genomic_DNA"/>
</dbReference>